<protein>
    <submittedName>
        <fullName evidence="2">Heterokaryon incompatibility protein-domain-containing protein</fullName>
    </submittedName>
</protein>
<organism evidence="2 3">
    <name type="scientific">Podospora aff. communis PSN243</name>
    <dbReference type="NCBI Taxonomy" id="3040156"/>
    <lineage>
        <taxon>Eukaryota</taxon>
        <taxon>Fungi</taxon>
        <taxon>Dikarya</taxon>
        <taxon>Ascomycota</taxon>
        <taxon>Pezizomycotina</taxon>
        <taxon>Sordariomycetes</taxon>
        <taxon>Sordariomycetidae</taxon>
        <taxon>Sordariales</taxon>
        <taxon>Podosporaceae</taxon>
        <taxon>Podospora</taxon>
    </lineage>
</organism>
<sequence length="812" mass="91938">MAELPHLQYSPLPTPTSIRLLEILPVLGPEIHCSLIEVDLDDNPVFDALSYTWGNPITIHEKPRTFDFEAAFKNYCDDFDGPKRRVQVDVDVWQFRAQHPLIPYEKVEWDAERRCRLVCNGEVIMVTPNLFEALIRLHLWHHGKPEMKAEFDASHGPLSRHLWVDMVCINQEDVDERNSQIRIMGRIFESARTVIGWLGAEANLSRHASAAIGTFLRRVFEADDSSQIDEIIPPGTKSLFCLEGISESDAYAIFALFQRLWFRRAWIIQEAVLAENLILACGGVMIRWLFVEIFVRLLHERYLYRSLSVYGFGFMNGKIMGKGGKPMLKAGFETLYSVVGDTDYPTSNKVLQVDPLEALGFVTGVGDIRNFLQKPQLPDNRPSKGRLAAGTDDDRLAAAEGSISLLNKKDRNADEDEAKRPGWHELLLGVCRSCAATDPRDKIFSLFGLLEKTGSQLSGIPWDYRTTTQELYRLTVLAIIQETRRLDILSQVQDPSRTKLSGLPSWVPDFSVSLGAAQFERPGYPAFSASGSTSYDLSPSIGPGIPTRLHVDGFFIDNVIDVAALKGCYFARTARIVSRLPARYHPKRHRTKQDPTRSEAYFRTLVGGPFDENDPKVLKMGFGFSEWIISELGRALVIQQLHQSSQTRDIVDSPEVLAYFEKLHEKFKLWKALMKGEPEEYIHINTTTAKEVYVTPETRLRFIPDEAAIQKCISPTKIECPNSSCQIMFMSRMLELKRGHRMFRTPNNYLGMGPTSSQIGDEVWVLKGARTPFILRRKEPGRYQVIGEAYVHGIMHGEALQGSFEPTPLELV</sequence>
<dbReference type="AlphaFoldDB" id="A0AAV9GG58"/>
<gene>
    <name evidence="2" type="ORF">QBC34DRAFT_150864</name>
</gene>
<evidence type="ECO:0000313" key="3">
    <source>
        <dbReference type="Proteomes" id="UP001321760"/>
    </source>
</evidence>
<keyword evidence="3" id="KW-1185">Reference proteome</keyword>
<dbReference type="Pfam" id="PF06985">
    <property type="entry name" value="HET"/>
    <property type="match status" value="1"/>
</dbReference>
<reference evidence="2" key="2">
    <citation type="submission" date="2023-05" db="EMBL/GenBank/DDBJ databases">
        <authorList>
            <consortium name="Lawrence Berkeley National Laboratory"/>
            <person name="Steindorff A."/>
            <person name="Hensen N."/>
            <person name="Bonometti L."/>
            <person name="Westerberg I."/>
            <person name="Brannstrom I.O."/>
            <person name="Guillou S."/>
            <person name="Cros-Aarteil S."/>
            <person name="Calhoun S."/>
            <person name="Haridas S."/>
            <person name="Kuo A."/>
            <person name="Mondo S."/>
            <person name="Pangilinan J."/>
            <person name="Riley R."/>
            <person name="Labutti K."/>
            <person name="Andreopoulos B."/>
            <person name="Lipzen A."/>
            <person name="Chen C."/>
            <person name="Yanf M."/>
            <person name="Daum C."/>
            <person name="Ng V."/>
            <person name="Clum A."/>
            <person name="Ohm R."/>
            <person name="Martin F."/>
            <person name="Silar P."/>
            <person name="Natvig D."/>
            <person name="Lalanne C."/>
            <person name="Gautier V."/>
            <person name="Ament-Velasquez S.L."/>
            <person name="Kruys A."/>
            <person name="Hutchinson M.I."/>
            <person name="Powell A.J."/>
            <person name="Barry K."/>
            <person name="Miller A.N."/>
            <person name="Grigoriev I.V."/>
            <person name="Debuchy R."/>
            <person name="Gladieux P."/>
            <person name="Thoren M.H."/>
            <person name="Johannesson H."/>
        </authorList>
    </citation>
    <scope>NUCLEOTIDE SEQUENCE</scope>
    <source>
        <strain evidence="2">PSN243</strain>
    </source>
</reference>
<dbReference type="InterPro" id="IPR052895">
    <property type="entry name" value="HetReg/Transcr_Mod"/>
</dbReference>
<accession>A0AAV9GG58</accession>
<feature type="domain" description="Heterokaryon incompatibility" evidence="1">
    <location>
        <begin position="159"/>
        <end position="270"/>
    </location>
</feature>
<dbReference type="PANTHER" id="PTHR24148">
    <property type="entry name" value="ANKYRIN REPEAT DOMAIN-CONTAINING PROTEIN 39 HOMOLOG-RELATED"/>
    <property type="match status" value="1"/>
</dbReference>
<comment type="caution">
    <text evidence="2">The sequence shown here is derived from an EMBL/GenBank/DDBJ whole genome shotgun (WGS) entry which is preliminary data.</text>
</comment>
<evidence type="ECO:0000313" key="2">
    <source>
        <dbReference type="EMBL" id="KAK4446257.1"/>
    </source>
</evidence>
<dbReference type="InterPro" id="IPR010730">
    <property type="entry name" value="HET"/>
</dbReference>
<dbReference type="Pfam" id="PF26639">
    <property type="entry name" value="Het-6_barrel"/>
    <property type="match status" value="1"/>
</dbReference>
<evidence type="ECO:0000259" key="1">
    <source>
        <dbReference type="Pfam" id="PF06985"/>
    </source>
</evidence>
<dbReference type="EMBL" id="MU865958">
    <property type="protein sequence ID" value="KAK4446257.1"/>
    <property type="molecule type" value="Genomic_DNA"/>
</dbReference>
<name>A0AAV9GG58_9PEZI</name>
<dbReference type="Proteomes" id="UP001321760">
    <property type="component" value="Unassembled WGS sequence"/>
</dbReference>
<dbReference type="PANTHER" id="PTHR24148:SF73">
    <property type="entry name" value="HET DOMAIN PROTEIN (AFU_ORTHOLOGUE AFUA_8G01020)"/>
    <property type="match status" value="1"/>
</dbReference>
<reference evidence="2" key="1">
    <citation type="journal article" date="2023" name="Mol. Phylogenet. Evol.">
        <title>Genome-scale phylogeny and comparative genomics of the fungal order Sordariales.</title>
        <authorList>
            <person name="Hensen N."/>
            <person name="Bonometti L."/>
            <person name="Westerberg I."/>
            <person name="Brannstrom I.O."/>
            <person name="Guillou S."/>
            <person name="Cros-Aarteil S."/>
            <person name="Calhoun S."/>
            <person name="Haridas S."/>
            <person name="Kuo A."/>
            <person name="Mondo S."/>
            <person name="Pangilinan J."/>
            <person name="Riley R."/>
            <person name="LaButti K."/>
            <person name="Andreopoulos B."/>
            <person name="Lipzen A."/>
            <person name="Chen C."/>
            <person name="Yan M."/>
            <person name="Daum C."/>
            <person name="Ng V."/>
            <person name="Clum A."/>
            <person name="Steindorff A."/>
            <person name="Ohm R.A."/>
            <person name="Martin F."/>
            <person name="Silar P."/>
            <person name="Natvig D.O."/>
            <person name="Lalanne C."/>
            <person name="Gautier V."/>
            <person name="Ament-Velasquez S.L."/>
            <person name="Kruys A."/>
            <person name="Hutchinson M.I."/>
            <person name="Powell A.J."/>
            <person name="Barry K."/>
            <person name="Miller A.N."/>
            <person name="Grigoriev I.V."/>
            <person name="Debuchy R."/>
            <person name="Gladieux P."/>
            <person name="Hiltunen Thoren M."/>
            <person name="Johannesson H."/>
        </authorList>
    </citation>
    <scope>NUCLEOTIDE SEQUENCE</scope>
    <source>
        <strain evidence="2">PSN243</strain>
    </source>
</reference>
<proteinExistence type="predicted"/>